<protein>
    <submittedName>
        <fullName evidence="2">Uncharacterized protein</fullName>
    </submittedName>
</protein>
<dbReference type="EMBL" id="JAADJG010000601">
    <property type="protein sequence ID" value="KAF4442248.1"/>
    <property type="molecule type" value="Genomic_DNA"/>
</dbReference>
<dbReference type="OrthoDB" id="5216135at2759"/>
<name>A0A8H4NR85_9HYPO</name>
<accession>A0A8H4NR85</accession>
<feature type="compositionally biased region" description="Acidic residues" evidence="1">
    <location>
        <begin position="416"/>
        <end position="448"/>
    </location>
</feature>
<comment type="caution">
    <text evidence="2">The sequence shown here is derived from an EMBL/GenBank/DDBJ whole genome shotgun (WGS) entry which is preliminary data.</text>
</comment>
<evidence type="ECO:0000256" key="1">
    <source>
        <dbReference type="SAM" id="MobiDB-lite"/>
    </source>
</evidence>
<sequence>MDVMTFHNAVLKKVLQENEDAVELAEDRPHQNTGTRAITEKIYRNIAFFGSFDPPHDCPKHLMFKPLRKIWKRSSRTEAFDWVFTEHRIFYPVINEDVKLATMLTAEELPRYFMEKKKRFYYKDAVENSTRKQYTDPIPRWDVGEVNAGGLNAWESKGSDGSIRGKIHYATYREDDDMFQTDHSIPVLGRSFQFCLDARQISEGVLGELRHDLLNKIALHHRIPREIQQQILTHLKYRNAFPYLRNLDIGEAYVPFPSVGGHCMECKDSSEDSRVKRTCPQAGLYIWNLALRCFHVFHKNDFNTWSLCSYGRDCAGHHDCSDHGWVVGRNPNFTLFIEKEAARGNNDFISLDQVGLGPVNTISLPTQAHDQARLNQFFYGGGVYKDSARDWLMIGGQGGIIDCMLHGRVIIGAWSADDDEGRDSGEESEDSSEDEDSSESANSEESEDGGTMMIPAQWALGRNLMAKEVAENAIKELHTWPGLSDLGGTEGKKYYYCTPKNPEKLIPYKGPIPRWDCGEEDDDGFLWRVIGNNGPLEMGIHCRGIDDDDEFLESWICIPMFRRSRQFCYDARQKSEEVVGREKAELFDQICVKNSIPPELRDEVMSYVTFRESFPYLMSLNTTEVYAPFPSVSNQCSECEHQHEETVAKRACPQSSLHIWNPALRSPQDYTVHHRDNRWEVNRDPEFTVYLETLAARGIDEFLSLHQVGLGPVGTMRLGSGDDEARQDSLFMGNGIYKESSVDLKTIGGLGGLRDAMLHGRVLIGVWRDEDGGEGVIMTAPQWALGCNLLAEEIGQHAIKDLHSWSGVCEWC</sequence>
<evidence type="ECO:0000313" key="3">
    <source>
        <dbReference type="Proteomes" id="UP000605986"/>
    </source>
</evidence>
<dbReference type="AlphaFoldDB" id="A0A8H4NR85"/>
<proteinExistence type="predicted"/>
<feature type="region of interest" description="Disordered" evidence="1">
    <location>
        <begin position="416"/>
        <end position="451"/>
    </location>
</feature>
<evidence type="ECO:0000313" key="2">
    <source>
        <dbReference type="EMBL" id="KAF4442248.1"/>
    </source>
</evidence>
<dbReference type="Proteomes" id="UP000605986">
    <property type="component" value="Unassembled WGS sequence"/>
</dbReference>
<gene>
    <name evidence="2" type="ORF">F53441_11810</name>
</gene>
<keyword evidence="3" id="KW-1185">Reference proteome</keyword>
<reference evidence="2" key="1">
    <citation type="submission" date="2020-01" db="EMBL/GenBank/DDBJ databases">
        <title>Identification and distribution of gene clusters putatively required for synthesis of sphingolipid metabolism inhibitors in phylogenetically diverse species of the filamentous fungus Fusarium.</title>
        <authorList>
            <person name="Kim H.-S."/>
            <person name="Busman M."/>
            <person name="Brown D.W."/>
            <person name="Divon H."/>
            <person name="Uhlig S."/>
            <person name="Proctor R.H."/>
        </authorList>
    </citation>
    <scope>NUCLEOTIDE SEQUENCE</scope>
    <source>
        <strain evidence="2">NRRL 53441</strain>
    </source>
</reference>
<organism evidence="2 3">
    <name type="scientific">Fusarium austroafricanum</name>
    <dbReference type="NCBI Taxonomy" id="2364996"/>
    <lineage>
        <taxon>Eukaryota</taxon>
        <taxon>Fungi</taxon>
        <taxon>Dikarya</taxon>
        <taxon>Ascomycota</taxon>
        <taxon>Pezizomycotina</taxon>
        <taxon>Sordariomycetes</taxon>
        <taxon>Hypocreomycetidae</taxon>
        <taxon>Hypocreales</taxon>
        <taxon>Nectriaceae</taxon>
        <taxon>Fusarium</taxon>
        <taxon>Fusarium concolor species complex</taxon>
    </lineage>
</organism>